<organism evidence="2 3">
    <name type="scientific">Methylobacterium longum</name>
    <dbReference type="NCBI Taxonomy" id="767694"/>
    <lineage>
        <taxon>Bacteria</taxon>
        <taxon>Pseudomonadati</taxon>
        <taxon>Pseudomonadota</taxon>
        <taxon>Alphaproteobacteria</taxon>
        <taxon>Hyphomicrobiales</taxon>
        <taxon>Methylobacteriaceae</taxon>
        <taxon>Methylobacterium</taxon>
    </lineage>
</organism>
<dbReference type="Proteomes" id="UP001244297">
    <property type="component" value="Unassembled WGS sequence"/>
</dbReference>
<protein>
    <submittedName>
        <fullName evidence="2">Uncharacterized protein</fullName>
    </submittedName>
</protein>
<feature type="region of interest" description="Disordered" evidence="1">
    <location>
        <begin position="34"/>
        <end position="96"/>
    </location>
</feature>
<keyword evidence="3" id="KW-1185">Reference proteome</keyword>
<evidence type="ECO:0000313" key="3">
    <source>
        <dbReference type="Proteomes" id="UP001244297"/>
    </source>
</evidence>
<evidence type="ECO:0000256" key="1">
    <source>
        <dbReference type="SAM" id="MobiDB-lite"/>
    </source>
</evidence>
<dbReference type="EMBL" id="JAUFPT010000058">
    <property type="protein sequence ID" value="MDN3572413.1"/>
    <property type="molecule type" value="Genomic_DNA"/>
</dbReference>
<name>A0ABT8ASZ5_9HYPH</name>
<sequence>MTGSRRARTGPSRIGWQCSSTLIAPLLRDGCRERDLTPLGTGQSRPGFTRGVPVKEARNTGPIALSADRADTDPIHAQASGAGITHIAREAPSPGA</sequence>
<comment type="caution">
    <text evidence="2">The sequence shown here is derived from an EMBL/GenBank/DDBJ whole genome shotgun (WGS) entry which is preliminary data.</text>
</comment>
<reference evidence="3" key="1">
    <citation type="journal article" date="2019" name="Int. J. Syst. Evol. Microbiol.">
        <title>The Global Catalogue of Microorganisms (GCM) 10K type strain sequencing project: providing services to taxonomists for standard genome sequencing and annotation.</title>
        <authorList>
            <consortium name="The Broad Institute Genomics Platform"/>
            <consortium name="The Broad Institute Genome Sequencing Center for Infectious Disease"/>
            <person name="Wu L."/>
            <person name="Ma J."/>
        </authorList>
    </citation>
    <scope>NUCLEOTIDE SEQUENCE [LARGE SCALE GENOMIC DNA]</scope>
    <source>
        <strain evidence="3">CECT 7806</strain>
    </source>
</reference>
<proteinExistence type="predicted"/>
<accession>A0ABT8ASZ5</accession>
<dbReference type="RefSeq" id="WP_238285021.1">
    <property type="nucleotide sequence ID" value="NZ_BPQS01000002.1"/>
</dbReference>
<evidence type="ECO:0000313" key="2">
    <source>
        <dbReference type="EMBL" id="MDN3572413.1"/>
    </source>
</evidence>
<gene>
    <name evidence="2" type="ORF">QWZ18_17500</name>
</gene>